<keyword evidence="3" id="KW-1185">Reference proteome</keyword>
<protein>
    <submittedName>
        <fullName evidence="2">Uncharacterized protein</fullName>
    </submittedName>
</protein>
<reference evidence="2 3" key="1">
    <citation type="submission" date="2024-02" db="EMBL/GenBank/DDBJ databases">
        <title>High-quality chromosome-scale genome assembly of Pensacola bahiagrass (Paspalum notatum Flugge var. saurae).</title>
        <authorList>
            <person name="Vega J.M."/>
            <person name="Podio M."/>
            <person name="Orjuela J."/>
            <person name="Siena L.A."/>
            <person name="Pessino S.C."/>
            <person name="Combes M.C."/>
            <person name="Mariac C."/>
            <person name="Albertini E."/>
            <person name="Pupilli F."/>
            <person name="Ortiz J.P.A."/>
            <person name="Leblanc O."/>
        </authorList>
    </citation>
    <scope>NUCLEOTIDE SEQUENCE [LARGE SCALE GENOMIC DNA]</scope>
    <source>
        <strain evidence="2">R1</strain>
        <tissue evidence="2">Leaf</tissue>
    </source>
</reference>
<evidence type="ECO:0000313" key="3">
    <source>
        <dbReference type="Proteomes" id="UP001341281"/>
    </source>
</evidence>
<evidence type="ECO:0000256" key="1">
    <source>
        <dbReference type="SAM" id="MobiDB-lite"/>
    </source>
</evidence>
<dbReference type="EMBL" id="CP144752">
    <property type="protein sequence ID" value="WVZ89727.1"/>
    <property type="molecule type" value="Genomic_DNA"/>
</dbReference>
<dbReference type="Proteomes" id="UP001341281">
    <property type="component" value="Chromosome 08"/>
</dbReference>
<gene>
    <name evidence="2" type="ORF">U9M48_036092</name>
</gene>
<feature type="region of interest" description="Disordered" evidence="1">
    <location>
        <begin position="1"/>
        <end position="45"/>
    </location>
</feature>
<feature type="compositionally biased region" description="Polar residues" evidence="1">
    <location>
        <begin position="12"/>
        <end position="22"/>
    </location>
</feature>
<accession>A0AAQ3XAQ1</accession>
<name>A0AAQ3XAQ1_PASNO</name>
<sequence>MDFPSLTGRQIRYSSSTNADPFSTSSTKSRKKSGWRPSAWTEPHSNGTCNCTGKRACHLGADSPSCSTSSLGCPSAPTPLARSQLAAGPARFMDLLARSGPLTEPMQIQLFTAGLQEPLSIDIQLLNPMSLEMAMRLARAYERQELVTQSTWAKGRGILPTPSATPSTTTMPAGVGGGRQGWTSLPAPPGWLVVPRSASPQKRWMNATALVSAYKHLFFIEMDDAYDDFFFIIIAYDDYSATIDAEDAEPVISIHAIASVHTSQTMQIPVALGTTTLHALLASESTHNFISEAAAACSNL</sequence>
<organism evidence="2 3">
    <name type="scientific">Paspalum notatum var. saurae</name>
    <dbReference type="NCBI Taxonomy" id="547442"/>
    <lineage>
        <taxon>Eukaryota</taxon>
        <taxon>Viridiplantae</taxon>
        <taxon>Streptophyta</taxon>
        <taxon>Embryophyta</taxon>
        <taxon>Tracheophyta</taxon>
        <taxon>Spermatophyta</taxon>
        <taxon>Magnoliopsida</taxon>
        <taxon>Liliopsida</taxon>
        <taxon>Poales</taxon>
        <taxon>Poaceae</taxon>
        <taxon>PACMAD clade</taxon>
        <taxon>Panicoideae</taxon>
        <taxon>Andropogonodae</taxon>
        <taxon>Paspaleae</taxon>
        <taxon>Paspalinae</taxon>
        <taxon>Paspalum</taxon>
    </lineage>
</organism>
<proteinExistence type="predicted"/>
<dbReference type="AlphaFoldDB" id="A0AAQ3XAQ1"/>
<evidence type="ECO:0000313" key="2">
    <source>
        <dbReference type="EMBL" id="WVZ89727.1"/>
    </source>
</evidence>